<dbReference type="PANTHER" id="PTHR46140:SF1">
    <property type="entry name" value="VACUOLAR TRANSPORTER CHAPERONE COMPLEX SUBUNIT 4-RELATED"/>
    <property type="match status" value="1"/>
</dbReference>
<dbReference type="AlphaFoldDB" id="C1MIQ9"/>
<reference evidence="9 10" key="1">
    <citation type="journal article" date="2009" name="Science">
        <title>Green evolution and dynamic adaptations revealed by genomes of the marine picoeukaryotes Micromonas.</title>
        <authorList>
            <person name="Worden A.Z."/>
            <person name="Lee J.H."/>
            <person name="Mock T."/>
            <person name="Rouze P."/>
            <person name="Simmons M.P."/>
            <person name="Aerts A.L."/>
            <person name="Allen A.E."/>
            <person name="Cuvelier M.L."/>
            <person name="Derelle E."/>
            <person name="Everett M.V."/>
            <person name="Foulon E."/>
            <person name="Grimwood J."/>
            <person name="Gundlach H."/>
            <person name="Henrissat B."/>
            <person name="Napoli C."/>
            <person name="McDonald S.M."/>
            <person name="Parker M.S."/>
            <person name="Rombauts S."/>
            <person name="Salamov A."/>
            <person name="Von Dassow P."/>
            <person name="Badger J.H."/>
            <person name="Coutinho P.M."/>
            <person name="Demir E."/>
            <person name="Dubchak I."/>
            <person name="Gentemann C."/>
            <person name="Eikrem W."/>
            <person name="Gready J.E."/>
            <person name="John U."/>
            <person name="Lanier W."/>
            <person name="Lindquist E.A."/>
            <person name="Lucas S."/>
            <person name="Mayer K.F."/>
            <person name="Moreau H."/>
            <person name="Not F."/>
            <person name="Otillar R."/>
            <person name="Panaud O."/>
            <person name="Pangilinan J."/>
            <person name="Paulsen I."/>
            <person name="Piegu B."/>
            <person name="Poliakov A."/>
            <person name="Robbens S."/>
            <person name="Schmutz J."/>
            <person name="Toulza E."/>
            <person name="Wyss T."/>
            <person name="Zelensky A."/>
            <person name="Zhou K."/>
            <person name="Armbrust E.V."/>
            <person name="Bhattacharya D."/>
            <person name="Goodenough U.W."/>
            <person name="Van de Peer Y."/>
            <person name="Grigoriev I.V."/>
        </authorList>
    </citation>
    <scope>NUCLEOTIDE SEQUENCE [LARGE SCALE GENOMIC DNA]</scope>
    <source>
        <strain evidence="9 10">CCMP1545</strain>
    </source>
</reference>
<dbReference type="Pfam" id="PF09359">
    <property type="entry name" value="VTC"/>
    <property type="match status" value="1"/>
</dbReference>
<evidence type="ECO:0000256" key="7">
    <source>
        <dbReference type="SAM" id="Phobius"/>
    </source>
</evidence>
<evidence type="ECO:0000256" key="1">
    <source>
        <dbReference type="ARBA" id="ARBA00004128"/>
    </source>
</evidence>
<evidence type="ECO:0000256" key="3">
    <source>
        <dbReference type="ARBA" id="ARBA00022692"/>
    </source>
</evidence>
<dbReference type="CDD" id="cd14447">
    <property type="entry name" value="SPX"/>
    <property type="match status" value="1"/>
</dbReference>
<evidence type="ECO:0000256" key="4">
    <source>
        <dbReference type="ARBA" id="ARBA00022989"/>
    </source>
</evidence>
<dbReference type="InterPro" id="IPR004331">
    <property type="entry name" value="SPX_dom"/>
</dbReference>
<feature type="compositionally biased region" description="Basic and acidic residues" evidence="6">
    <location>
        <begin position="645"/>
        <end position="659"/>
    </location>
</feature>
<sequence length="874" mass="95318">MKFGQYLDENAVREWKEHYVRYNALKKVLKAIVASRDEAAALGDDAGAERFTPPKSLAQFSLTLSPRKPQGNASAQATETRFFELLDDDMDRVRDFVTSTLSRLKDDVASCAAEIDDAVRRDLPTIAATCGSKTSSIASLESVSSVVAAAAAEGGENGSGSASASSGEDQDQGSPFSTLSGDVVEEATRVVDALRERLQRVQDEFLRIEKFANLNMMACYKILKKHDKLCPHTVCCRYYLERLHQLPWIRADHSSVFVVQMSDLFELLRGDRTRKANGKKKKASERDGAQDFVRTTRKYWVSPEDVSGVKQNIAQHLPVFLVERERVKGLVEAAAGESGDGVAPGFAGLTLPSHADSQMTNSVYLDNVHLELYHARLKKAPRAIAIRLRWYGPAPTGSVYVERKTHRESWTGEESVKERFALPAAYIVPYLQCKHTWEKEESRLRAQHAKNDRERPTSGAELKKIKTLFTEVQRAIESKQLQPTLRTVYMRTAFQVPYDASVRCSLDTSLAMLVENPAGGPSCTALERWYRDPSVPLHRTEVTRFPHAVLEIKLALGEGVAAPDWVNELVASGALTEVHKFSKFMHGCAVLFPDTAQEVPYWVDDVSLRDSLQHSASVETGAARVPRPGAGDAATGAAAAAAADARTDAGKRRGSRGSDEDGELTHPLLLARDLEGRDASRHVVLDLIGDARAEAEGMREAAGRRGAGFFADVKRFFRRLPGGGAGGGRAGAGGGRAPSVPRSVPMRVEPKTFFANERTFLSWLHTAVLIGTIGAALVGVHLGGSPSGAPHKDVHGNDRSTAPLVIAMTMLSASVCLCAYATWTFVWRGRAIAARRTVAFHDPTGPVVMGAIMMCAMVVVIIVTILQYERGGDL</sequence>
<keyword evidence="10" id="KW-1185">Reference proteome</keyword>
<gene>
    <name evidence="9" type="ORF">MICPUCDRAFT_50662</name>
</gene>
<dbReference type="GO" id="GO:0005774">
    <property type="term" value="C:vacuolar membrane"/>
    <property type="evidence" value="ECO:0007669"/>
    <property type="project" value="UniProtKB-SubCell"/>
</dbReference>
<dbReference type="InterPro" id="IPR003807">
    <property type="entry name" value="DUF202"/>
</dbReference>
<dbReference type="InterPro" id="IPR042267">
    <property type="entry name" value="VTC_sf"/>
</dbReference>
<comment type="subcellular location">
    <subcellularLocation>
        <location evidence="1">Vacuole membrane</location>
        <topology evidence="1">Multi-pass membrane protein</topology>
    </subcellularLocation>
</comment>
<feature type="region of interest" description="Disordered" evidence="6">
    <location>
        <begin position="724"/>
        <end position="743"/>
    </location>
</feature>
<dbReference type="RefSeq" id="XP_003055174.1">
    <property type="nucleotide sequence ID" value="XM_003055128.1"/>
</dbReference>
<feature type="transmembrane region" description="Helical" evidence="7">
    <location>
        <begin position="804"/>
        <end position="827"/>
    </location>
</feature>
<protein>
    <submittedName>
        <fullName evidence="9">Vacuolar transport chaperone protein</fullName>
    </submittedName>
</protein>
<dbReference type="PANTHER" id="PTHR46140">
    <property type="entry name" value="VACUOLAR TRANSPORTER CHAPERONE 1-RELATED"/>
    <property type="match status" value="1"/>
</dbReference>
<dbReference type="Gene3D" id="3.20.100.30">
    <property type="entry name" value="VTC, catalytic tunnel domain"/>
    <property type="match status" value="1"/>
</dbReference>
<accession>C1MIQ9</accession>
<dbReference type="Pfam" id="PF03105">
    <property type="entry name" value="SPX"/>
    <property type="match status" value="1"/>
</dbReference>
<feature type="compositionally biased region" description="Low complexity" evidence="6">
    <location>
        <begin position="154"/>
        <end position="167"/>
    </location>
</feature>
<evidence type="ECO:0000256" key="2">
    <source>
        <dbReference type="ARBA" id="ARBA00022554"/>
    </source>
</evidence>
<proteinExistence type="predicted"/>
<keyword evidence="3 7" id="KW-0812">Transmembrane</keyword>
<dbReference type="GO" id="GO:0006799">
    <property type="term" value="P:polyphosphate biosynthetic process"/>
    <property type="evidence" value="ECO:0007669"/>
    <property type="project" value="UniProtKB-ARBA"/>
</dbReference>
<evidence type="ECO:0000259" key="8">
    <source>
        <dbReference type="PROSITE" id="PS51382"/>
    </source>
</evidence>
<feature type="region of interest" description="Disordered" evidence="6">
    <location>
        <begin position="154"/>
        <end position="179"/>
    </location>
</feature>
<dbReference type="CDD" id="cd07751">
    <property type="entry name" value="PolyPPase_VTC4_like"/>
    <property type="match status" value="1"/>
</dbReference>
<evidence type="ECO:0000256" key="5">
    <source>
        <dbReference type="ARBA" id="ARBA00023136"/>
    </source>
</evidence>
<dbReference type="OrthoDB" id="6493944at2759"/>
<feature type="region of interest" description="Disordered" evidence="6">
    <location>
        <begin position="619"/>
        <end position="664"/>
    </location>
</feature>
<dbReference type="STRING" id="564608.C1MIQ9"/>
<evidence type="ECO:0000256" key="6">
    <source>
        <dbReference type="SAM" id="MobiDB-lite"/>
    </source>
</evidence>
<keyword evidence="4 7" id="KW-1133">Transmembrane helix</keyword>
<keyword evidence="5 7" id="KW-0472">Membrane</keyword>
<dbReference type="InterPro" id="IPR018966">
    <property type="entry name" value="VTC_domain"/>
</dbReference>
<dbReference type="PROSITE" id="PS51382">
    <property type="entry name" value="SPX"/>
    <property type="match status" value="1"/>
</dbReference>
<dbReference type="Proteomes" id="UP000001876">
    <property type="component" value="Unassembled WGS sequence"/>
</dbReference>
<feature type="domain" description="SPX" evidence="8">
    <location>
        <begin position="1"/>
        <end position="240"/>
    </location>
</feature>
<evidence type="ECO:0000313" key="10">
    <source>
        <dbReference type="Proteomes" id="UP000001876"/>
    </source>
</evidence>
<feature type="compositionally biased region" description="Low complexity" evidence="6">
    <location>
        <begin position="629"/>
        <end position="644"/>
    </location>
</feature>
<feature type="transmembrane region" description="Helical" evidence="7">
    <location>
        <begin position="760"/>
        <end position="783"/>
    </location>
</feature>
<dbReference type="KEGG" id="mpp:MICPUCDRAFT_50662"/>
<dbReference type="OMA" id="NVNAYMR"/>
<dbReference type="Pfam" id="PF02656">
    <property type="entry name" value="DUF202"/>
    <property type="match status" value="1"/>
</dbReference>
<evidence type="ECO:0000313" key="9">
    <source>
        <dbReference type="EMBL" id="EEH60426.1"/>
    </source>
</evidence>
<feature type="compositionally biased region" description="Gly residues" evidence="6">
    <location>
        <begin position="724"/>
        <end position="736"/>
    </location>
</feature>
<feature type="transmembrane region" description="Helical" evidence="7">
    <location>
        <begin position="847"/>
        <end position="868"/>
    </location>
</feature>
<name>C1MIQ9_MICPC</name>
<dbReference type="InterPro" id="IPR051572">
    <property type="entry name" value="VTC_Complex_Subunit"/>
</dbReference>
<dbReference type="eggNOG" id="KOG4580">
    <property type="taxonomic scope" value="Eukaryota"/>
</dbReference>
<organism evidence="10">
    <name type="scientific">Micromonas pusilla (strain CCMP1545)</name>
    <name type="common">Picoplanktonic green alga</name>
    <dbReference type="NCBI Taxonomy" id="564608"/>
    <lineage>
        <taxon>Eukaryota</taxon>
        <taxon>Viridiplantae</taxon>
        <taxon>Chlorophyta</taxon>
        <taxon>Mamiellophyceae</taxon>
        <taxon>Mamiellales</taxon>
        <taxon>Mamiellaceae</taxon>
        <taxon>Micromonas</taxon>
    </lineage>
</organism>
<dbReference type="GeneID" id="9680210"/>
<keyword evidence="2" id="KW-0926">Vacuole</keyword>
<dbReference type="EMBL" id="GG663735">
    <property type="protein sequence ID" value="EEH60426.1"/>
    <property type="molecule type" value="Genomic_DNA"/>
</dbReference>
<dbReference type="eggNOG" id="KOG1161">
    <property type="taxonomic scope" value="Eukaryota"/>
</dbReference>